<dbReference type="InterPro" id="IPR050078">
    <property type="entry name" value="Ribosomal_L11_MeTrfase_PrmA"/>
</dbReference>
<dbReference type="NCBIfam" id="NF001785">
    <property type="entry name" value="PRK00517.2-2"/>
    <property type="match status" value="1"/>
</dbReference>
<keyword evidence="3 6" id="KW-0489">Methyltransferase</keyword>
<protein>
    <recommendedName>
        <fullName evidence="6">Ribosomal protein L11 methyltransferase</fullName>
        <shortName evidence="6">L11 Mtase</shortName>
        <ecNumber evidence="6">2.1.1.-</ecNumber>
    </recommendedName>
</protein>
<comment type="function">
    <text evidence="6">Methylates ribosomal protein L11.</text>
</comment>
<dbReference type="SUPFAM" id="SSF53335">
    <property type="entry name" value="S-adenosyl-L-methionine-dependent methyltransferases"/>
    <property type="match status" value="1"/>
</dbReference>
<dbReference type="AlphaFoldDB" id="A0A5D3FHW0"/>
<dbReference type="Proteomes" id="UP000324383">
    <property type="component" value="Unassembled WGS sequence"/>
</dbReference>
<dbReference type="PANTHER" id="PTHR43648">
    <property type="entry name" value="ELECTRON TRANSFER FLAVOPROTEIN BETA SUBUNIT LYSINE METHYLTRANSFERASE"/>
    <property type="match status" value="1"/>
</dbReference>
<comment type="caution">
    <text evidence="7">The sequence shown here is derived from an EMBL/GenBank/DDBJ whole genome shotgun (WGS) entry which is preliminary data.</text>
</comment>
<dbReference type="EMBL" id="VKLW01000012">
    <property type="protein sequence ID" value="TYK33779.1"/>
    <property type="molecule type" value="Genomic_DNA"/>
</dbReference>
<evidence type="ECO:0000313" key="8">
    <source>
        <dbReference type="Proteomes" id="UP000324383"/>
    </source>
</evidence>
<dbReference type="PANTHER" id="PTHR43648:SF1">
    <property type="entry name" value="ELECTRON TRANSFER FLAVOPROTEIN BETA SUBUNIT LYSINE METHYLTRANSFERASE"/>
    <property type="match status" value="1"/>
</dbReference>
<comment type="subcellular location">
    <subcellularLocation>
        <location evidence="6">Cytoplasm</location>
    </subcellularLocation>
</comment>
<dbReference type="RefSeq" id="WP_027325822.1">
    <property type="nucleotide sequence ID" value="NZ_CAMBON010000032.1"/>
</dbReference>
<evidence type="ECO:0000256" key="6">
    <source>
        <dbReference type="HAMAP-Rule" id="MF_00735"/>
    </source>
</evidence>
<feature type="binding site" evidence="6">
    <location>
        <position position="152"/>
    </location>
    <ligand>
        <name>S-adenosyl-L-methionine</name>
        <dbReference type="ChEBI" id="CHEBI:59789"/>
    </ligand>
</feature>
<comment type="catalytic activity">
    <reaction evidence="6">
        <text>L-lysyl-[protein] + 3 S-adenosyl-L-methionine = N(6),N(6),N(6)-trimethyl-L-lysyl-[protein] + 3 S-adenosyl-L-homocysteine + 3 H(+)</text>
        <dbReference type="Rhea" id="RHEA:54192"/>
        <dbReference type="Rhea" id="RHEA-COMP:9752"/>
        <dbReference type="Rhea" id="RHEA-COMP:13826"/>
        <dbReference type="ChEBI" id="CHEBI:15378"/>
        <dbReference type="ChEBI" id="CHEBI:29969"/>
        <dbReference type="ChEBI" id="CHEBI:57856"/>
        <dbReference type="ChEBI" id="CHEBI:59789"/>
        <dbReference type="ChEBI" id="CHEBI:61961"/>
    </reaction>
</comment>
<reference evidence="7 8" key="1">
    <citation type="submission" date="2019-07" db="EMBL/GenBank/DDBJ databases">
        <title>Draft Genome Sequences of Bacteroides pyogenes Strains Isolated from the Uterus Holstein Dairy Cows with Metritis.</title>
        <authorList>
            <person name="Cunha F."/>
            <person name="Galvao K.N."/>
            <person name="Jeon S.J."/>
            <person name="Jeong K.C."/>
        </authorList>
    </citation>
    <scope>NUCLEOTIDE SEQUENCE [LARGE SCALE GENOMIC DNA]</scope>
    <source>
        <strain evidence="7 8">KG-31</strain>
    </source>
</reference>
<organism evidence="7 8">
    <name type="scientific">Bacteroides pyogenes</name>
    <dbReference type="NCBI Taxonomy" id="310300"/>
    <lineage>
        <taxon>Bacteria</taxon>
        <taxon>Pseudomonadati</taxon>
        <taxon>Bacteroidota</taxon>
        <taxon>Bacteroidia</taxon>
        <taxon>Bacteroidales</taxon>
        <taxon>Bacteroidaceae</taxon>
        <taxon>Bacteroides</taxon>
    </lineage>
</organism>
<keyword evidence="7" id="KW-0689">Ribosomal protein</keyword>
<dbReference type="GO" id="GO:0016279">
    <property type="term" value="F:protein-lysine N-methyltransferase activity"/>
    <property type="evidence" value="ECO:0007669"/>
    <property type="project" value="RHEA"/>
</dbReference>
<dbReference type="GO" id="GO:0005737">
    <property type="term" value="C:cytoplasm"/>
    <property type="evidence" value="ECO:0007669"/>
    <property type="project" value="UniProtKB-SubCell"/>
</dbReference>
<dbReference type="CDD" id="cd02440">
    <property type="entry name" value="AdoMet_MTases"/>
    <property type="match status" value="1"/>
</dbReference>
<comment type="similarity">
    <text evidence="1 6">Belongs to the methyltransferase superfamily. PrmA family.</text>
</comment>
<evidence type="ECO:0000256" key="2">
    <source>
        <dbReference type="ARBA" id="ARBA00022490"/>
    </source>
</evidence>
<keyword evidence="5 6" id="KW-0949">S-adenosyl-L-methionine</keyword>
<evidence type="ECO:0000256" key="4">
    <source>
        <dbReference type="ARBA" id="ARBA00022679"/>
    </source>
</evidence>
<dbReference type="Pfam" id="PF06325">
    <property type="entry name" value="PrmA"/>
    <property type="match status" value="1"/>
</dbReference>
<sequence length="283" mass="31823">MKYFEFIFHTDPCTETVNDVLAAVLGDAGFESFIANDNGLTAYIQQTLCNESAIEEAIKNFPVPDTRISYTFTEAEDKNWNEEWEKNFFRPIVIGDRCVIHSTFHEDIPKAAYDIVINPQMAFGTGHHETTSLIIGELLDSELKGKSVLDMGCGTSILAILARMRGAQCCTAIDIDEWCVRNSLENIELNKMDRIDVSQGDASSLTGKGPFDVIIANINRNILLNDIKHYTACMRSGSELYMSGFYVEDIPLIRKEAEKHGLSFVHHKEKNRWAAVKFVMPAI</sequence>
<evidence type="ECO:0000256" key="1">
    <source>
        <dbReference type="ARBA" id="ARBA00009741"/>
    </source>
</evidence>
<accession>A0A5D3FHW0</accession>
<proteinExistence type="inferred from homology"/>
<dbReference type="InterPro" id="IPR004498">
    <property type="entry name" value="Ribosomal_PrmA_MeTrfase"/>
</dbReference>
<evidence type="ECO:0000256" key="3">
    <source>
        <dbReference type="ARBA" id="ARBA00022603"/>
    </source>
</evidence>
<dbReference type="GO" id="GO:0032259">
    <property type="term" value="P:methylation"/>
    <property type="evidence" value="ECO:0007669"/>
    <property type="project" value="UniProtKB-KW"/>
</dbReference>
<dbReference type="PIRSF" id="PIRSF000401">
    <property type="entry name" value="RPL11_MTase"/>
    <property type="match status" value="1"/>
</dbReference>
<feature type="binding site" evidence="6">
    <location>
        <position position="131"/>
    </location>
    <ligand>
        <name>S-adenosyl-L-methionine</name>
        <dbReference type="ChEBI" id="CHEBI:59789"/>
    </ligand>
</feature>
<name>A0A5D3FHW0_9BACE</name>
<evidence type="ECO:0000313" key="7">
    <source>
        <dbReference type="EMBL" id="TYK33779.1"/>
    </source>
</evidence>
<keyword evidence="2 6" id="KW-0963">Cytoplasm</keyword>
<dbReference type="InterPro" id="IPR029063">
    <property type="entry name" value="SAM-dependent_MTases_sf"/>
</dbReference>
<feature type="binding site" evidence="6">
    <location>
        <position position="174"/>
    </location>
    <ligand>
        <name>S-adenosyl-L-methionine</name>
        <dbReference type="ChEBI" id="CHEBI:59789"/>
    </ligand>
</feature>
<keyword evidence="4 6" id="KW-0808">Transferase</keyword>
<keyword evidence="8" id="KW-1185">Reference proteome</keyword>
<dbReference type="HAMAP" id="MF_00735">
    <property type="entry name" value="Methyltr_PrmA"/>
    <property type="match status" value="1"/>
</dbReference>
<gene>
    <name evidence="6" type="primary">prmA</name>
    <name evidence="7" type="ORF">FNJ60_06655</name>
</gene>
<dbReference type="Gene3D" id="3.40.50.150">
    <property type="entry name" value="Vaccinia Virus protein VP39"/>
    <property type="match status" value="1"/>
</dbReference>
<dbReference type="EC" id="2.1.1.-" evidence="6"/>
<dbReference type="GO" id="GO:0005840">
    <property type="term" value="C:ribosome"/>
    <property type="evidence" value="ECO:0007669"/>
    <property type="project" value="UniProtKB-KW"/>
</dbReference>
<evidence type="ECO:0000256" key="5">
    <source>
        <dbReference type="ARBA" id="ARBA00022691"/>
    </source>
</evidence>
<feature type="binding site" evidence="6">
    <location>
        <position position="217"/>
    </location>
    <ligand>
        <name>S-adenosyl-L-methionine</name>
        <dbReference type="ChEBI" id="CHEBI:59789"/>
    </ligand>
</feature>
<keyword evidence="7" id="KW-0687">Ribonucleoprotein</keyword>